<dbReference type="Proteomes" id="UP000028349">
    <property type="component" value="Unassembled WGS sequence"/>
</dbReference>
<proteinExistence type="predicted"/>
<dbReference type="AlphaFoldDB" id="A0A3S4USV6"/>
<dbReference type="Proteomes" id="UP000270036">
    <property type="component" value="Chromosome"/>
</dbReference>
<dbReference type="OrthoDB" id="1144122at2"/>
<dbReference type="RefSeq" id="WP_034719910.1">
    <property type="nucleotide sequence ID" value="NZ_FOIX01000003.1"/>
</dbReference>
<evidence type="ECO:0000313" key="2">
    <source>
        <dbReference type="EMBL" id="VEH98896.1"/>
    </source>
</evidence>
<evidence type="ECO:0000313" key="1">
    <source>
        <dbReference type="EMBL" id="KEY19089.1"/>
    </source>
</evidence>
<sequence>MNIKLNLIRPLFNFGVLVFLLLTSLKLTGQEKKPVDLKDFKIIIENTEKGIKMQSLQGTAWLNLEFSILNNQPQAIDEYGMTKLTDLSAVKDAKRADFLFTISKIKNTIILKGIEGTAWTDLRFSLSENGKQEINQFGMLP</sequence>
<dbReference type="EMBL" id="LR134441">
    <property type="protein sequence ID" value="VEH98896.1"/>
    <property type="molecule type" value="Genomic_DNA"/>
</dbReference>
<organism evidence="2 4">
    <name type="scientific">Kaistella antarctica</name>
    <dbReference type="NCBI Taxonomy" id="266748"/>
    <lineage>
        <taxon>Bacteria</taxon>
        <taxon>Pseudomonadati</taxon>
        <taxon>Bacteroidota</taxon>
        <taxon>Flavobacteriia</taxon>
        <taxon>Flavobacteriales</taxon>
        <taxon>Weeksellaceae</taxon>
        <taxon>Chryseobacterium group</taxon>
        <taxon>Kaistella</taxon>
    </lineage>
</organism>
<dbReference type="KEGG" id="cant:NCTC13489_01234"/>
<evidence type="ECO:0000313" key="4">
    <source>
        <dbReference type="Proteomes" id="UP000270036"/>
    </source>
</evidence>
<reference evidence="1 3" key="1">
    <citation type="submission" date="2014-07" db="EMBL/GenBank/DDBJ databases">
        <authorList>
            <person name="Pisani N.G."/>
            <person name="Newman J.D."/>
        </authorList>
    </citation>
    <scope>NUCLEOTIDE SEQUENCE [LARGE SCALE GENOMIC DNA]</scope>
    <source>
        <strain evidence="1 3">LMG 24720</strain>
    </source>
</reference>
<accession>A0A3S4USV6</accession>
<reference evidence="2 4" key="2">
    <citation type="submission" date="2018-12" db="EMBL/GenBank/DDBJ databases">
        <authorList>
            <consortium name="Pathogen Informatics"/>
        </authorList>
    </citation>
    <scope>NUCLEOTIDE SEQUENCE [LARGE SCALE GENOMIC DNA]</scope>
    <source>
        <strain evidence="2 4">NCTC13489</strain>
    </source>
</reference>
<gene>
    <name evidence="1" type="ORF">HY04_11690</name>
    <name evidence="2" type="ORF">NCTC13489_01234</name>
</gene>
<name>A0A3S4USV6_9FLAO</name>
<protein>
    <submittedName>
        <fullName evidence="2">Uncharacterized protein</fullName>
    </submittedName>
</protein>
<dbReference type="EMBL" id="JPEP01000002">
    <property type="protein sequence ID" value="KEY19089.1"/>
    <property type="molecule type" value="Genomic_DNA"/>
</dbReference>
<keyword evidence="3" id="KW-1185">Reference proteome</keyword>
<dbReference type="STRING" id="266748.HY04_11690"/>
<evidence type="ECO:0000313" key="3">
    <source>
        <dbReference type="Proteomes" id="UP000028349"/>
    </source>
</evidence>